<keyword evidence="8" id="KW-0732">Signal</keyword>
<feature type="active site" description="Charge relay system" evidence="5 6">
    <location>
        <position position="220"/>
    </location>
</feature>
<dbReference type="InterPro" id="IPR000209">
    <property type="entry name" value="Peptidase_S8/S53_dom"/>
</dbReference>
<accession>A0A8J3ZE86</accession>
<feature type="chain" id="PRO_5039716746" evidence="8">
    <location>
        <begin position="26"/>
        <end position="1092"/>
    </location>
</feature>
<evidence type="ECO:0000256" key="6">
    <source>
        <dbReference type="PROSITE-ProRule" id="PRU01240"/>
    </source>
</evidence>
<dbReference type="Gene3D" id="3.40.50.200">
    <property type="entry name" value="Peptidase S8/S53 domain"/>
    <property type="match status" value="1"/>
</dbReference>
<keyword evidence="3 6" id="KW-0378">Hydrolase</keyword>
<dbReference type="SUPFAM" id="SSF52743">
    <property type="entry name" value="Subtilisin-like"/>
    <property type="match status" value="1"/>
</dbReference>
<evidence type="ECO:0000259" key="9">
    <source>
        <dbReference type="Pfam" id="PF00082"/>
    </source>
</evidence>
<dbReference type="PROSITE" id="PS00136">
    <property type="entry name" value="SUBTILASE_ASP"/>
    <property type="match status" value="1"/>
</dbReference>
<dbReference type="InterPro" id="IPR015500">
    <property type="entry name" value="Peptidase_S8_subtilisin-rel"/>
</dbReference>
<dbReference type="AlphaFoldDB" id="A0A8J3ZE86"/>
<dbReference type="InterPro" id="IPR023828">
    <property type="entry name" value="Peptidase_S8_Ser-AS"/>
</dbReference>
<dbReference type="InterPro" id="IPR022398">
    <property type="entry name" value="Peptidase_S8_His-AS"/>
</dbReference>
<evidence type="ECO:0000256" key="3">
    <source>
        <dbReference type="ARBA" id="ARBA00022801"/>
    </source>
</evidence>
<feature type="active site" description="Charge relay system" evidence="5 6">
    <location>
        <position position="433"/>
    </location>
</feature>
<feature type="domain" description="Peptidase S8/S53" evidence="9">
    <location>
        <begin position="211"/>
        <end position="480"/>
    </location>
</feature>
<dbReference type="GO" id="GO:0006508">
    <property type="term" value="P:proteolysis"/>
    <property type="evidence" value="ECO:0007669"/>
    <property type="project" value="UniProtKB-KW"/>
</dbReference>
<evidence type="ECO:0000256" key="2">
    <source>
        <dbReference type="ARBA" id="ARBA00022670"/>
    </source>
</evidence>
<dbReference type="EMBL" id="BOPG01000050">
    <property type="protein sequence ID" value="GIJ60065.1"/>
    <property type="molecule type" value="Genomic_DNA"/>
</dbReference>
<sequence length="1092" mass="113373">MLTMRRLICLSMAGLILAAAGIVVTPETDTASAAPTGTEPSGFSVTLITGDRVIVSGNRDLAKVLDVVPGKGRTGMSFRHRTENGDEYVFPEDAVALVNAKKVDRRLFDVSLLLRSGYDDRSRTTLPLILGGQTSAPGLTAATALSSVDGSASTLDKADAAGFWKRVADPRAKTLTTGVHRIWLDGQVKAVLDRSVPQIGAPEAWKAGRTGAGVTVAVLDSGIDPGHPDLAGAVVGAHDFTGSASGTADRFGHGTHVAGVVTGDGAASGGRYVGVAPDATLLNGKVLGDNGQGLESWIIAGMEWAVQQGAQVVNMSLGGFVTHGAEDLMSATVDRLTEQSGTLFVVAAGNAGPGAGTVASPGTAERALTVGAVDGADAMADFSSRGPTSPGGALKPDVTAPGVGIVSALAEGSLFARAYPAVDGRYVSLSGTSMATPHVAGAAAILAGGHPGWKAPELKASLMGTAVTNDGASVFAQGAGRIDVAAAAKRPVFVTPSTVDDRTVAWPHTDDQPIDTALTYRNDGDTAVPLHLEAHVRDPAGHAAPAGMFAVPTADITVPAHGTATAHLVADPRVNGPDGQYQGYVVATGGDTVVRTPVALNREVESYDVTVAVIGPDGVPVTDRELIGVSFANVDTGVSGSPAGSTVRLPKGTYFVISSLTIGADPEWRYVTGAEPSYTVDGSKTFVFDARKGRPIGFRLDRPGAALAGSANIGYFRTVAGQVWSDESIGRPERYTVVPSQTSAPAGQFTYRVAAMAGRADGKGGFSGSPYAYAIEWKHDRNVPDDLTPRLRDSEFARVEHRIANSGPDQEAWLAAVGPLTTPAGITELRTPELPWQSAVGLFRAGEGPGDADLQTVYFPLDATYRRGQVVVKCWNSGVFGPGLAPHPVYSPFLVRDGAYIGFGVPLFGDRSGADRIGYSRPDTARLVLFKDGRQLGESTYDSDAFQVPDDPGTYRLEANVTRTNASYSTRLSTAWTFASSRVDAGTLPALAVRFAPTLDDHNLARTGAATYPVTVQQQAGATYGNLTTLTVEVSYDDGQTWRPATVHGTGLNRTVAVHHPAGTRFVSLRATAADDRGTAVTETIIRAYGLR</sequence>
<dbReference type="CDD" id="cd07474">
    <property type="entry name" value="Peptidases_S8_subtilisin_Vpr-like"/>
    <property type="match status" value="1"/>
</dbReference>
<organism evidence="10 11">
    <name type="scientific">Virgisporangium aurantiacum</name>
    <dbReference type="NCBI Taxonomy" id="175570"/>
    <lineage>
        <taxon>Bacteria</taxon>
        <taxon>Bacillati</taxon>
        <taxon>Actinomycetota</taxon>
        <taxon>Actinomycetes</taxon>
        <taxon>Micromonosporales</taxon>
        <taxon>Micromonosporaceae</taxon>
        <taxon>Virgisporangium</taxon>
    </lineage>
</organism>
<dbReference type="Proteomes" id="UP000612585">
    <property type="component" value="Unassembled WGS sequence"/>
</dbReference>
<dbReference type="PANTHER" id="PTHR43806">
    <property type="entry name" value="PEPTIDASE S8"/>
    <property type="match status" value="1"/>
</dbReference>
<gene>
    <name evidence="10" type="ORF">Vau01_075810</name>
</gene>
<evidence type="ECO:0000313" key="10">
    <source>
        <dbReference type="EMBL" id="GIJ60065.1"/>
    </source>
</evidence>
<dbReference type="PROSITE" id="PS00138">
    <property type="entry name" value="SUBTILASE_SER"/>
    <property type="match status" value="1"/>
</dbReference>
<keyword evidence="4 6" id="KW-0720">Serine protease</keyword>
<evidence type="ECO:0000256" key="8">
    <source>
        <dbReference type="SAM" id="SignalP"/>
    </source>
</evidence>
<dbReference type="PROSITE" id="PS00137">
    <property type="entry name" value="SUBTILASE_HIS"/>
    <property type="match status" value="1"/>
</dbReference>
<dbReference type="InterPro" id="IPR023827">
    <property type="entry name" value="Peptidase_S8_Asp-AS"/>
</dbReference>
<keyword evidence="11" id="KW-1185">Reference proteome</keyword>
<feature type="active site" description="Charge relay system" evidence="5 6">
    <location>
        <position position="253"/>
    </location>
</feature>
<dbReference type="PROSITE" id="PS51892">
    <property type="entry name" value="SUBTILASE"/>
    <property type="match status" value="1"/>
</dbReference>
<protein>
    <submittedName>
        <fullName evidence="10">Serine protease</fullName>
    </submittedName>
</protein>
<name>A0A8J3ZE86_9ACTN</name>
<comment type="similarity">
    <text evidence="1 6 7">Belongs to the peptidase S8 family.</text>
</comment>
<dbReference type="PANTHER" id="PTHR43806:SF65">
    <property type="entry name" value="SERINE PROTEASE APRX"/>
    <property type="match status" value="1"/>
</dbReference>
<dbReference type="GO" id="GO:0004252">
    <property type="term" value="F:serine-type endopeptidase activity"/>
    <property type="evidence" value="ECO:0007669"/>
    <property type="project" value="UniProtKB-UniRule"/>
</dbReference>
<dbReference type="PRINTS" id="PR00723">
    <property type="entry name" value="SUBTILISIN"/>
</dbReference>
<evidence type="ECO:0000256" key="7">
    <source>
        <dbReference type="RuleBase" id="RU003355"/>
    </source>
</evidence>
<comment type="caution">
    <text evidence="10">The sequence shown here is derived from an EMBL/GenBank/DDBJ whole genome shotgun (WGS) entry which is preliminary data.</text>
</comment>
<evidence type="ECO:0000256" key="1">
    <source>
        <dbReference type="ARBA" id="ARBA00011073"/>
    </source>
</evidence>
<evidence type="ECO:0000313" key="11">
    <source>
        <dbReference type="Proteomes" id="UP000612585"/>
    </source>
</evidence>
<feature type="signal peptide" evidence="8">
    <location>
        <begin position="1"/>
        <end position="25"/>
    </location>
</feature>
<dbReference type="InterPro" id="IPR050131">
    <property type="entry name" value="Peptidase_S8_subtilisin-like"/>
</dbReference>
<reference evidence="10" key="1">
    <citation type="submission" date="2021-01" db="EMBL/GenBank/DDBJ databases">
        <title>Whole genome shotgun sequence of Virgisporangium aurantiacum NBRC 16421.</title>
        <authorList>
            <person name="Komaki H."/>
            <person name="Tamura T."/>
        </authorList>
    </citation>
    <scope>NUCLEOTIDE SEQUENCE</scope>
    <source>
        <strain evidence="10">NBRC 16421</strain>
    </source>
</reference>
<evidence type="ECO:0000256" key="5">
    <source>
        <dbReference type="PIRSR" id="PIRSR615500-1"/>
    </source>
</evidence>
<evidence type="ECO:0000256" key="4">
    <source>
        <dbReference type="ARBA" id="ARBA00022825"/>
    </source>
</evidence>
<dbReference type="InterPro" id="IPR036852">
    <property type="entry name" value="Peptidase_S8/S53_dom_sf"/>
</dbReference>
<keyword evidence="2 6" id="KW-0645">Protease</keyword>
<proteinExistence type="inferred from homology"/>
<dbReference type="InterPro" id="IPR034213">
    <property type="entry name" value="S8_Vpr-like"/>
</dbReference>
<dbReference type="Pfam" id="PF00082">
    <property type="entry name" value="Peptidase_S8"/>
    <property type="match status" value="1"/>
</dbReference>